<sequence length="662" mass="77316">MKKIIILAATVIVASSLFYYLYWSPVYRIKPLNLIPPQASFILASSRPIDSWQELSESDIWAHLKKNPQFAEITDNANYLDSLFWANEWLDFVGNKELLIAAHPVQDTYDYLYVMDLARASRLQNIKYYMQNFVDESYKLTYRKYEGVEITEFYDIIEKETLYLSFIENLLVISYSPTLIEAVIRQHVNPEENDRYFLEITDQLGYKGQLRAYVNLNSFMDYLGQFALDNPSMDMIKTSLRYGGFALNLGENKLGLGGITNINDTVNSYLKALYMSGEGSHEFLKVIPQTSPYFVSLGFNDFPSFVENLESTLRTNPNQEKAYMENRNLVESFLKIDLNEVFIDWVDNEAVMLQANASSKTGINEYALLLKAKDIEQAKTGLGKIRQQIKKKTPVKVKSVTYKGHEIHYMAMKGFFKVFLGKLFDKFDKPYYCTIGNWVIFSNHPHTLKNIIDAVEDETTLYYNDEFQEHYEELKDHTSVFAYINMPDLFDDLRPLMEQEDWWDMQKNKDYITCFKHMSLQLSPQDGDIFHTGLYTSFEVPAINGYTSKKALPSIVPKYETPHQALAWSETYKKVLKEIDRIAIPDLTQDEYKAYYENGNLQYEVDLKNGWKHGRFESYFENGTEQFKGRYKNDKKDGTWRVYNEQGELITKIKYDEGIQEK</sequence>
<evidence type="ECO:0000256" key="1">
    <source>
        <dbReference type="SAM" id="Phobius"/>
    </source>
</evidence>
<dbReference type="EMBL" id="JAEUGD010000016">
    <property type="protein sequence ID" value="MBL6445563.1"/>
    <property type="molecule type" value="Genomic_DNA"/>
</dbReference>
<keyword evidence="1" id="KW-1133">Transmembrane helix</keyword>
<dbReference type="InterPro" id="IPR021787">
    <property type="entry name" value="DUF3352"/>
</dbReference>
<protein>
    <submittedName>
        <fullName evidence="2">DUF3352 domain-containing protein</fullName>
    </submittedName>
</protein>
<dbReference type="Proteomes" id="UP000614216">
    <property type="component" value="Unassembled WGS sequence"/>
</dbReference>
<dbReference type="Pfam" id="PF11832">
    <property type="entry name" value="DUF3352"/>
    <property type="match status" value="1"/>
</dbReference>
<organism evidence="2 3">
    <name type="scientific">Fulvivirga marina</name>
    <dbReference type="NCBI Taxonomy" id="2494733"/>
    <lineage>
        <taxon>Bacteria</taxon>
        <taxon>Pseudomonadati</taxon>
        <taxon>Bacteroidota</taxon>
        <taxon>Cytophagia</taxon>
        <taxon>Cytophagales</taxon>
        <taxon>Fulvivirgaceae</taxon>
        <taxon>Fulvivirga</taxon>
    </lineage>
</organism>
<dbReference type="RefSeq" id="WP_202855106.1">
    <property type="nucleotide sequence ID" value="NZ_JAEUGD010000016.1"/>
</dbReference>
<feature type="transmembrane region" description="Helical" evidence="1">
    <location>
        <begin position="5"/>
        <end position="23"/>
    </location>
</feature>
<name>A0A937KCU1_9BACT</name>
<keyword evidence="1" id="KW-0812">Transmembrane</keyword>
<dbReference type="SUPFAM" id="SSF82185">
    <property type="entry name" value="Histone H3 K4-specific methyltransferase SET7/9 N-terminal domain"/>
    <property type="match status" value="1"/>
</dbReference>
<keyword evidence="3" id="KW-1185">Reference proteome</keyword>
<comment type="caution">
    <text evidence="2">The sequence shown here is derived from an EMBL/GenBank/DDBJ whole genome shotgun (WGS) entry which is preliminary data.</text>
</comment>
<gene>
    <name evidence="2" type="ORF">JMN32_04540</name>
</gene>
<reference evidence="2" key="1">
    <citation type="submission" date="2021-01" db="EMBL/GenBank/DDBJ databases">
        <title>Fulvivirga kasyanovii gen. nov., sp nov., a novel member of the phylum Bacteroidetes isolated from seawater in a mussel farm.</title>
        <authorList>
            <person name="Zhao L.-H."/>
            <person name="Wang Z.-J."/>
        </authorList>
    </citation>
    <scope>NUCLEOTIDE SEQUENCE</scope>
    <source>
        <strain evidence="2">29W222</strain>
    </source>
</reference>
<keyword evidence="1" id="KW-0472">Membrane</keyword>
<proteinExistence type="predicted"/>
<dbReference type="Gene3D" id="3.90.930.1">
    <property type="match status" value="1"/>
</dbReference>
<evidence type="ECO:0000313" key="3">
    <source>
        <dbReference type="Proteomes" id="UP000614216"/>
    </source>
</evidence>
<accession>A0A937KCU1</accession>
<dbReference type="AlphaFoldDB" id="A0A937KCU1"/>
<evidence type="ECO:0000313" key="2">
    <source>
        <dbReference type="EMBL" id="MBL6445563.1"/>
    </source>
</evidence>